<dbReference type="KEGG" id="gsl:Gasu_01660"/>
<dbReference type="GO" id="GO:0030036">
    <property type="term" value="P:actin cytoskeleton organization"/>
    <property type="evidence" value="ECO:0007669"/>
    <property type="project" value="TreeGrafter"/>
</dbReference>
<dbReference type="GO" id="GO:0046872">
    <property type="term" value="F:metal ion binding"/>
    <property type="evidence" value="ECO:0007669"/>
    <property type="project" value="UniProtKB-KW"/>
</dbReference>
<dbReference type="EMBL" id="KB454484">
    <property type="protein sequence ID" value="EME32807.1"/>
    <property type="molecule type" value="Genomic_DNA"/>
</dbReference>
<evidence type="ECO:0000259" key="6">
    <source>
        <dbReference type="PROSITE" id="PS50023"/>
    </source>
</evidence>
<feature type="region of interest" description="Disordered" evidence="5">
    <location>
        <begin position="386"/>
        <end position="493"/>
    </location>
</feature>
<dbReference type="InterPro" id="IPR001781">
    <property type="entry name" value="Znf_LIM"/>
</dbReference>
<dbReference type="AlphaFoldDB" id="M2XRE4"/>
<dbReference type="Gene3D" id="2.10.110.10">
    <property type="entry name" value="Cysteine Rich Protein"/>
    <property type="match status" value="2"/>
</dbReference>
<evidence type="ECO:0000256" key="5">
    <source>
        <dbReference type="SAM" id="MobiDB-lite"/>
    </source>
</evidence>
<feature type="compositionally biased region" description="Polar residues" evidence="5">
    <location>
        <begin position="462"/>
        <end position="493"/>
    </location>
</feature>
<organism evidence="7 8">
    <name type="scientific">Galdieria sulphuraria</name>
    <name type="common">Red alga</name>
    <dbReference type="NCBI Taxonomy" id="130081"/>
    <lineage>
        <taxon>Eukaryota</taxon>
        <taxon>Rhodophyta</taxon>
        <taxon>Bangiophyceae</taxon>
        <taxon>Galdieriales</taxon>
        <taxon>Galdieriaceae</taxon>
        <taxon>Galdieria</taxon>
    </lineage>
</organism>
<evidence type="ECO:0000256" key="1">
    <source>
        <dbReference type="ARBA" id="ARBA00022723"/>
    </source>
</evidence>
<gene>
    <name evidence="7" type="ORF">Gasu_01660</name>
</gene>
<keyword evidence="8" id="KW-1185">Reference proteome</keyword>
<feature type="compositionally biased region" description="Polar residues" evidence="5">
    <location>
        <begin position="426"/>
        <end position="441"/>
    </location>
</feature>
<dbReference type="SMART" id="SM00132">
    <property type="entry name" value="LIM"/>
    <property type="match status" value="2"/>
</dbReference>
<dbReference type="GO" id="GO:0003779">
    <property type="term" value="F:actin binding"/>
    <property type="evidence" value="ECO:0007669"/>
    <property type="project" value="TreeGrafter"/>
</dbReference>
<feature type="compositionally biased region" description="Low complexity" evidence="5">
    <location>
        <begin position="390"/>
        <end position="399"/>
    </location>
</feature>
<dbReference type="PANTHER" id="PTHR24214">
    <property type="entry name" value="PDZ AND LIM DOMAIN PROTEIN ZASP"/>
    <property type="match status" value="1"/>
</dbReference>
<accession>M2XRE4</accession>
<feature type="domain" description="LIM zinc-binding" evidence="6">
    <location>
        <begin position="496"/>
        <end position="558"/>
    </location>
</feature>
<protein>
    <submittedName>
        <fullName evidence="7">Paxillin</fullName>
    </submittedName>
</protein>
<dbReference type="RefSeq" id="XP_005709327.1">
    <property type="nucleotide sequence ID" value="XM_005709270.1"/>
</dbReference>
<name>M2XRE4_GALSU</name>
<dbReference type="PROSITE" id="PS00478">
    <property type="entry name" value="LIM_DOMAIN_1"/>
    <property type="match status" value="1"/>
</dbReference>
<dbReference type="GO" id="GO:0051371">
    <property type="term" value="F:muscle alpha-actinin binding"/>
    <property type="evidence" value="ECO:0007669"/>
    <property type="project" value="TreeGrafter"/>
</dbReference>
<feature type="domain" description="LIM zinc-binding" evidence="6">
    <location>
        <begin position="559"/>
        <end position="619"/>
    </location>
</feature>
<keyword evidence="2 4" id="KW-0862">Zinc</keyword>
<feature type="compositionally biased region" description="Basic residues" evidence="5">
    <location>
        <begin position="414"/>
        <end position="423"/>
    </location>
</feature>
<evidence type="ECO:0000256" key="2">
    <source>
        <dbReference type="ARBA" id="ARBA00022833"/>
    </source>
</evidence>
<dbReference type="SUPFAM" id="SSF57716">
    <property type="entry name" value="Glucocorticoid receptor-like (DNA-binding domain)"/>
    <property type="match status" value="2"/>
</dbReference>
<dbReference type="Pfam" id="PF00412">
    <property type="entry name" value="LIM"/>
    <property type="match status" value="2"/>
</dbReference>
<dbReference type="CDD" id="cd08368">
    <property type="entry name" value="LIM"/>
    <property type="match status" value="2"/>
</dbReference>
<dbReference type="PANTHER" id="PTHR24214:SF38">
    <property type="entry name" value="PDZ AND LIM DOMAIN PROTEIN ZASP-RELATED"/>
    <property type="match status" value="1"/>
</dbReference>
<dbReference type="Proteomes" id="UP000030680">
    <property type="component" value="Unassembled WGS sequence"/>
</dbReference>
<dbReference type="GeneID" id="17091356"/>
<dbReference type="InterPro" id="IPR050604">
    <property type="entry name" value="PDZ-LIM_domain"/>
</dbReference>
<sequence length="648" mass="73033">MSIKPMAKFSTLDQVTNKILYALITHLQVPFRIRNSLGKYLVVSAPASGGEEGGLDTVAFADPEHSVALCFLLVAKKGRISLRTVVEGKNNGNSKLLVFNQAEPPNVLLRSTAEQGDLVLKLVQTSKFSWFLSNSKESVYVGCKKNDQFFFSEQEAQAAELFLELAEYSLLKKLEVALNSTSIQTQYKKELRNRVDGIVESLSGKFISPILGAFYSIVSSGAIVRLQSHHNSWLKVDWSRDPPKLCTTSNKQDPCTEFHIIGLSSTALIFQRKYFMNVSSDHSVCFTKEPCFIGLEFDLSCKRMAIFIPFIEERLYLCVTRKQNIEFHRKKRAWELLQVFVNEEHVDTIISKWDKKPVVVKKQQESEKESNKDFCYSKAIGNADNLPAVSNGKKNSSENNETKAKNHTSQVPQPRKKKNKRRARQDIQTSCSDAASSQTNTKKQELRYKKKDLEEVKENRISPDTNDQNGDNSTLKSSIGEQALQPSSHSSRGSNHLCGSCHQPIMSSYATALGKSFHPECLRCFRCGKTLVTSGDGNFRHGSGKPYCNECYAQHIAPRCAKCLQPIVDTVTKAMKQNWHPQCLICTQCNTPLSAVFYLFPELPRHPVCSRCAVGIEQNEMRRKQMRNQSHLLSTTFRLGTLRPFGSR</sequence>
<dbReference type="GO" id="GO:0031941">
    <property type="term" value="C:filamentous actin"/>
    <property type="evidence" value="ECO:0007669"/>
    <property type="project" value="TreeGrafter"/>
</dbReference>
<dbReference type="eggNOG" id="KOG1703">
    <property type="taxonomic scope" value="Eukaryota"/>
</dbReference>
<dbReference type="Gramene" id="EME32807">
    <property type="protein sequence ID" value="EME32807"/>
    <property type="gene ID" value="Gasu_01660"/>
</dbReference>
<dbReference type="STRING" id="130081.M2XRE4"/>
<dbReference type="GO" id="GO:0001725">
    <property type="term" value="C:stress fiber"/>
    <property type="evidence" value="ECO:0007669"/>
    <property type="project" value="TreeGrafter"/>
</dbReference>
<feature type="compositionally biased region" description="Basic and acidic residues" evidence="5">
    <location>
        <begin position="442"/>
        <end position="461"/>
    </location>
</feature>
<keyword evidence="3 4" id="KW-0440">LIM domain</keyword>
<evidence type="ECO:0000313" key="8">
    <source>
        <dbReference type="Proteomes" id="UP000030680"/>
    </source>
</evidence>
<keyword evidence="1 4" id="KW-0479">Metal-binding</keyword>
<evidence type="ECO:0000313" key="7">
    <source>
        <dbReference type="EMBL" id="EME32807.1"/>
    </source>
</evidence>
<reference evidence="8" key="1">
    <citation type="journal article" date="2013" name="Science">
        <title>Gene transfer from bacteria and archaea facilitated evolution of an extremophilic eukaryote.</title>
        <authorList>
            <person name="Schonknecht G."/>
            <person name="Chen W.H."/>
            <person name="Ternes C.M."/>
            <person name="Barbier G.G."/>
            <person name="Shrestha R.P."/>
            <person name="Stanke M."/>
            <person name="Brautigam A."/>
            <person name="Baker B.J."/>
            <person name="Banfield J.F."/>
            <person name="Garavito R.M."/>
            <person name="Carr K."/>
            <person name="Wilkerson C."/>
            <person name="Rensing S.A."/>
            <person name="Gagneul D."/>
            <person name="Dickenson N.E."/>
            <person name="Oesterhelt C."/>
            <person name="Lercher M.J."/>
            <person name="Weber A.P."/>
        </authorList>
    </citation>
    <scope>NUCLEOTIDE SEQUENCE [LARGE SCALE GENOMIC DNA]</scope>
    <source>
        <strain evidence="8">074W</strain>
    </source>
</reference>
<dbReference type="GO" id="GO:0005912">
    <property type="term" value="C:adherens junction"/>
    <property type="evidence" value="ECO:0007669"/>
    <property type="project" value="TreeGrafter"/>
</dbReference>
<dbReference type="PROSITE" id="PS50023">
    <property type="entry name" value="LIM_DOMAIN_2"/>
    <property type="match status" value="2"/>
</dbReference>
<evidence type="ECO:0000256" key="4">
    <source>
        <dbReference type="PROSITE-ProRule" id="PRU00125"/>
    </source>
</evidence>
<proteinExistence type="predicted"/>
<evidence type="ECO:0000256" key="3">
    <source>
        <dbReference type="ARBA" id="ARBA00023038"/>
    </source>
</evidence>
<dbReference type="OrthoDB" id="5078at2759"/>